<dbReference type="AlphaFoldDB" id="A0A0B7BBH9"/>
<organism evidence="1">
    <name type="scientific">Arion vulgaris</name>
    <dbReference type="NCBI Taxonomy" id="1028688"/>
    <lineage>
        <taxon>Eukaryota</taxon>
        <taxon>Metazoa</taxon>
        <taxon>Spiralia</taxon>
        <taxon>Lophotrochozoa</taxon>
        <taxon>Mollusca</taxon>
        <taxon>Gastropoda</taxon>
        <taxon>Heterobranchia</taxon>
        <taxon>Euthyneura</taxon>
        <taxon>Panpulmonata</taxon>
        <taxon>Eupulmonata</taxon>
        <taxon>Stylommatophora</taxon>
        <taxon>Helicina</taxon>
        <taxon>Arionoidea</taxon>
        <taxon>Arionidae</taxon>
        <taxon>Arion</taxon>
    </lineage>
</organism>
<name>A0A0B7BBH9_9EUPU</name>
<proteinExistence type="predicted"/>
<evidence type="ECO:0000313" key="1">
    <source>
        <dbReference type="EMBL" id="CEK90393.1"/>
    </source>
</evidence>
<gene>
    <name evidence="1" type="primary">ORF176530</name>
</gene>
<dbReference type="EMBL" id="HACG01043528">
    <property type="protein sequence ID" value="CEK90393.1"/>
    <property type="molecule type" value="Transcribed_RNA"/>
</dbReference>
<sequence>MTKTEFKKQTKQMLSQLQTQNILKFYAKNQPSSSNSEQDITNRAVIRIESLQLERQNCIELGNCITHPSCKLTLQAGKQEIVDYHDVATFKPPGAIWITCSES</sequence>
<protein>
    <submittedName>
        <fullName evidence="1">Uncharacterized protein</fullName>
    </submittedName>
</protein>
<accession>A0A0B7BBH9</accession>
<reference evidence="1" key="1">
    <citation type="submission" date="2014-12" db="EMBL/GenBank/DDBJ databases">
        <title>Insight into the proteome of Arion vulgaris.</title>
        <authorList>
            <person name="Aradska J."/>
            <person name="Bulat T."/>
            <person name="Smidak R."/>
            <person name="Sarate P."/>
            <person name="Gangsoo J."/>
            <person name="Sialana F."/>
            <person name="Bilban M."/>
            <person name="Lubec G."/>
        </authorList>
    </citation>
    <scope>NUCLEOTIDE SEQUENCE</scope>
    <source>
        <tissue evidence="1">Skin</tissue>
    </source>
</reference>